<dbReference type="PROSITE" id="PS00687">
    <property type="entry name" value="ALDEHYDE_DEHYDR_GLU"/>
    <property type="match status" value="1"/>
</dbReference>
<organism evidence="5 6">
    <name type="scientific">Paraburkholderia podalyriae</name>
    <dbReference type="NCBI Taxonomy" id="1938811"/>
    <lineage>
        <taxon>Bacteria</taxon>
        <taxon>Pseudomonadati</taxon>
        <taxon>Pseudomonadota</taxon>
        <taxon>Betaproteobacteria</taxon>
        <taxon>Burkholderiales</taxon>
        <taxon>Burkholderiaceae</taxon>
        <taxon>Paraburkholderia</taxon>
    </lineage>
</organism>
<comment type="caution">
    <text evidence="5">The sequence shown here is derived from an EMBL/GenBank/DDBJ whole genome shotgun (WGS) entry which is preliminary data.</text>
</comment>
<dbReference type="Gene3D" id="3.40.309.10">
    <property type="entry name" value="Aldehyde Dehydrogenase, Chain A, domain 2"/>
    <property type="match status" value="1"/>
</dbReference>
<accession>A0ABR7PY96</accession>
<dbReference type="Pfam" id="PF00171">
    <property type="entry name" value="Aldedh"/>
    <property type="match status" value="1"/>
</dbReference>
<evidence type="ECO:0000313" key="6">
    <source>
        <dbReference type="Proteomes" id="UP000736373"/>
    </source>
</evidence>
<feature type="active site" evidence="2">
    <location>
        <position position="249"/>
    </location>
</feature>
<dbReference type="InterPro" id="IPR015590">
    <property type="entry name" value="Aldehyde_DH_dom"/>
</dbReference>
<dbReference type="Proteomes" id="UP000736373">
    <property type="component" value="Unassembled WGS sequence"/>
</dbReference>
<reference evidence="5 6" key="1">
    <citation type="submission" date="2019-09" db="EMBL/GenBank/DDBJ databases">
        <title>Paraburkholderia podalyriae sp. nov., A South African Podalyria-associated rhizobium.</title>
        <authorList>
            <person name="Mavima L."/>
            <person name="Beukes C.W."/>
            <person name="Palmer M."/>
            <person name="De Meyer S.E."/>
            <person name="James E.K."/>
            <person name="Maluk M."/>
            <person name="Avontuur J.R."/>
            <person name="Chan W.Y."/>
            <person name="Venter S.N."/>
            <person name="Steenkamp E.T."/>
        </authorList>
    </citation>
    <scope>NUCLEOTIDE SEQUENCE [LARGE SCALE GENOMIC DNA]</scope>
    <source>
        <strain evidence="5 6">WC7.3b</strain>
    </source>
</reference>
<protein>
    <submittedName>
        <fullName evidence="5">Aldehyde dehydrogenase</fullName>
    </submittedName>
</protein>
<dbReference type="InterPro" id="IPR016160">
    <property type="entry name" value="Ald_DH_CS_CYS"/>
</dbReference>
<dbReference type="InterPro" id="IPR016161">
    <property type="entry name" value="Ald_DH/histidinol_DH"/>
</dbReference>
<dbReference type="InterPro" id="IPR016163">
    <property type="entry name" value="Ald_DH_C"/>
</dbReference>
<sequence>MSFHFQLYIDGQFEPGAATFGSVNPATGEVWAQMPEARTGEVNRAVDAASRALTDPAWAGITASARGKLLYRLADLLEKAAPRLAEIETTDTGKIIRETSSQIAYVAEYYRYYAGIADKLEGSHVPVDKPDMQVWLDRQPVGVVAAIVPWNSQLFLSAVKVGPALAAGCTVVLKASEEAPGPLLEFARVVHEAGFPPGVVNVVTGFGAQCGAVLSSHPKVDKVAFTGGPETAKHIVANTANNLAKVSLELGGKSPFIVFADTDIQSAVNAQVAAIFAASGQSCVAGSRLLIEASVKDEFLALLVERVSRILVGLPNDMATEYGPLCTERQLRNIESVVASSVRQGARVLTGGKAIERAGYYYAPTILDCTGVANADSITTELFGPVLSVDTFATEQEAIEKANSTAYGLAAGIFTTNLTRAHRVSKRVRSGIVWINTYRAVSPLVPFGGFGLSGHGREGGFAAALEYTTTKSVWLRTSDDPISDPFVMR</sequence>
<dbReference type="EMBL" id="VZQQ01000050">
    <property type="protein sequence ID" value="MBC8751261.1"/>
    <property type="molecule type" value="Genomic_DNA"/>
</dbReference>
<dbReference type="PROSITE" id="PS00070">
    <property type="entry name" value="ALDEHYDE_DEHYDR_CYS"/>
    <property type="match status" value="1"/>
</dbReference>
<evidence type="ECO:0000313" key="5">
    <source>
        <dbReference type="EMBL" id="MBC8751261.1"/>
    </source>
</evidence>
<evidence type="ECO:0000259" key="4">
    <source>
        <dbReference type="Pfam" id="PF00171"/>
    </source>
</evidence>
<dbReference type="CDD" id="cd07114">
    <property type="entry name" value="ALDH_DhaS"/>
    <property type="match status" value="1"/>
</dbReference>
<dbReference type="PANTHER" id="PTHR11699">
    <property type="entry name" value="ALDEHYDE DEHYDROGENASE-RELATED"/>
    <property type="match status" value="1"/>
</dbReference>
<proteinExistence type="inferred from homology"/>
<gene>
    <name evidence="5" type="ORF">F6X42_33370</name>
</gene>
<keyword evidence="6" id="KW-1185">Reference proteome</keyword>
<comment type="similarity">
    <text evidence="3">Belongs to the aldehyde dehydrogenase family.</text>
</comment>
<dbReference type="Gene3D" id="3.40.605.10">
    <property type="entry name" value="Aldehyde Dehydrogenase, Chain A, domain 1"/>
    <property type="match status" value="1"/>
</dbReference>
<evidence type="ECO:0000256" key="1">
    <source>
        <dbReference type="ARBA" id="ARBA00023002"/>
    </source>
</evidence>
<evidence type="ECO:0000256" key="3">
    <source>
        <dbReference type="RuleBase" id="RU003345"/>
    </source>
</evidence>
<dbReference type="RefSeq" id="WP_187638196.1">
    <property type="nucleotide sequence ID" value="NZ_VZQQ01000050.1"/>
</dbReference>
<keyword evidence="1 3" id="KW-0560">Oxidoreductase</keyword>
<dbReference type="SUPFAM" id="SSF53720">
    <property type="entry name" value="ALDH-like"/>
    <property type="match status" value="1"/>
</dbReference>
<dbReference type="InterPro" id="IPR016162">
    <property type="entry name" value="Ald_DH_N"/>
</dbReference>
<feature type="domain" description="Aldehyde dehydrogenase" evidence="4">
    <location>
        <begin position="18"/>
        <end position="473"/>
    </location>
</feature>
<evidence type="ECO:0000256" key="2">
    <source>
        <dbReference type="PROSITE-ProRule" id="PRU10007"/>
    </source>
</evidence>
<dbReference type="InterPro" id="IPR029510">
    <property type="entry name" value="Ald_DH_CS_GLU"/>
</dbReference>
<name>A0ABR7PY96_9BURK</name>